<dbReference type="InterPro" id="IPR036388">
    <property type="entry name" value="WH-like_DNA-bd_sf"/>
</dbReference>
<accession>A0ABV1HR77</accession>
<keyword evidence="6" id="KW-0804">Transcription</keyword>
<dbReference type="CDD" id="cd00383">
    <property type="entry name" value="trans_reg_C"/>
    <property type="match status" value="1"/>
</dbReference>
<dbReference type="PANTHER" id="PTHR48111">
    <property type="entry name" value="REGULATOR OF RPOS"/>
    <property type="match status" value="1"/>
</dbReference>
<dbReference type="PANTHER" id="PTHR48111:SF1">
    <property type="entry name" value="TWO-COMPONENT RESPONSE REGULATOR ORR33"/>
    <property type="match status" value="1"/>
</dbReference>
<evidence type="ECO:0000259" key="10">
    <source>
        <dbReference type="PROSITE" id="PS50110"/>
    </source>
</evidence>
<feature type="domain" description="OmpR/PhoB-type" evidence="11">
    <location>
        <begin position="132"/>
        <end position="231"/>
    </location>
</feature>
<evidence type="ECO:0000313" key="12">
    <source>
        <dbReference type="EMBL" id="MEQ2564332.1"/>
    </source>
</evidence>
<dbReference type="Pfam" id="PF00486">
    <property type="entry name" value="Trans_reg_C"/>
    <property type="match status" value="1"/>
</dbReference>
<feature type="DNA-binding region" description="OmpR/PhoB-type" evidence="9">
    <location>
        <begin position="132"/>
        <end position="231"/>
    </location>
</feature>
<dbReference type="SMART" id="SM00448">
    <property type="entry name" value="REC"/>
    <property type="match status" value="1"/>
</dbReference>
<evidence type="ECO:0000259" key="11">
    <source>
        <dbReference type="PROSITE" id="PS51755"/>
    </source>
</evidence>
<protein>
    <recommendedName>
        <fullName evidence="1">Stage 0 sporulation protein A homolog</fullName>
    </recommendedName>
</protein>
<dbReference type="PROSITE" id="PS51755">
    <property type="entry name" value="OMPR_PHOB"/>
    <property type="match status" value="1"/>
</dbReference>
<evidence type="ECO:0000256" key="9">
    <source>
        <dbReference type="PROSITE-ProRule" id="PRU01091"/>
    </source>
</evidence>
<name>A0ABV1HR77_9FIRM</name>
<keyword evidence="2 8" id="KW-0597">Phosphoprotein</keyword>
<evidence type="ECO:0000256" key="7">
    <source>
        <dbReference type="ARBA" id="ARBA00024867"/>
    </source>
</evidence>
<evidence type="ECO:0000313" key="13">
    <source>
        <dbReference type="Proteomes" id="UP001437460"/>
    </source>
</evidence>
<dbReference type="InterPro" id="IPR011006">
    <property type="entry name" value="CheY-like_superfamily"/>
</dbReference>
<organism evidence="12 13">
    <name type="scientific">Ventrimonas faecis</name>
    <dbReference type="NCBI Taxonomy" id="3133170"/>
    <lineage>
        <taxon>Bacteria</taxon>
        <taxon>Bacillati</taxon>
        <taxon>Bacillota</taxon>
        <taxon>Clostridia</taxon>
        <taxon>Lachnospirales</taxon>
        <taxon>Lachnospiraceae</taxon>
        <taxon>Ventrimonas</taxon>
    </lineage>
</organism>
<proteinExistence type="predicted"/>
<feature type="modified residue" description="4-aspartylphosphate" evidence="8">
    <location>
        <position position="53"/>
    </location>
</feature>
<dbReference type="InterPro" id="IPR001867">
    <property type="entry name" value="OmpR/PhoB-type_DNA-bd"/>
</dbReference>
<comment type="caution">
    <text evidence="12">The sequence shown here is derived from an EMBL/GenBank/DDBJ whole genome shotgun (WGS) entry which is preliminary data.</text>
</comment>
<dbReference type="Gene3D" id="1.10.10.10">
    <property type="entry name" value="Winged helix-like DNA-binding domain superfamily/Winged helix DNA-binding domain"/>
    <property type="match status" value="1"/>
</dbReference>
<dbReference type="CDD" id="cd17574">
    <property type="entry name" value="REC_OmpR"/>
    <property type="match status" value="1"/>
</dbReference>
<dbReference type="Gene3D" id="3.40.50.2300">
    <property type="match status" value="1"/>
</dbReference>
<keyword evidence="3" id="KW-0902">Two-component regulatory system</keyword>
<reference evidence="12 13" key="1">
    <citation type="submission" date="2024-03" db="EMBL/GenBank/DDBJ databases">
        <title>Human intestinal bacterial collection.</title>
        <authorList>
            <person name="Pauvert C."/>
            <person name="Hitch T.C.A."/>
            <person name="Clavel T."/>
        </authorList>
    </citation>
    <scope>NUCLEOTIDE SEQUENCE [LARGE SCALE GENOMIC DNA]</scope>
    <source>
        <strain evidence="12 13">CLA-AP-H27</strain>
    </source>
</reference>
<keyword evidence="4" id="KW-0805">Transcription regulation</keyword>
<dbReference type="Pfam" id="PF00072">
    <property type="entry name" value="Response_reg"/>
    <property type="match status" value="1"/>
</dbReference>
<comment type="function">
    <text evidence="7">May play the central regulatory role in sporulation. It may be an element of the effector pathway responsible for the activation of sporulation genes in response to nutritional stress. Spo0A may act in concert with spo0H (a sigma factor) to control the expression of some genes that are critical to the sporulation process.</text>
</comment>
<dbReference type="EMBL" id="JBBMFJ010000039">
    <property type="protein sequence ID" value="MEQ2564332.1"/>
    <property type="molecule type" value="Genomic_DNA"/>
</dbReference>
<keyword evidence="13" id="KW-1185">Reference proteome</keyword>
<dbReference type="RefSeq" id="WP_349230340.1">
    <property type="nucleotide sequence ID" value="NZ_JBBMFJ010000039.1"/>
</dbReference>
<dbReference type="InterPro" id="IPR039420">
    <property type="entry name" value="WalR-like"/>
</dbReference>
<gene>
    <name evidence="12" type="ORF">WMO41_14370</name>
</gene>
<dbReference type="InterPro" id="IPR016032">
    <property type="entry name" value="Sig_transdc_resp-reg_C-effctor"/>
</dbReference>
<dbReference type="Gene3D" id="6.10.250.690">
    <property type="match status" value="1"/>
</dbReference>
<dbReference type="SUPFAM" id="SSF46894">
    <property type="entry name" value="C-terminal effector domain of the bipartite response regulators"/>
    <property type="match status" value="1"/>
</dbReference>
<dbReference type="InterPro" id="IPR001789">
    <property type="entry name" value="Sig_transdc_resp-reg_receiver"/>
</dbReference>
<dbReference type="SMART" id="SM00862">
    <property type="entry name" value="Trans_reg_C"/>
    <property type="match status" value="1"/>
</dbReference>
<evidence type="ECO:0000256" key="5">
    <source>
        <dbReference type="ARBA" id="ARBA00023125"/>
    </source>
</evidence>
<dbReference type="Proteomes" id="UP001437460">
    <property type="component" value="Unassembled WGS sequence"/>
</dbReference>
<dbReference type="PROSITE" id="PS50110">
    <property type="entry name" value="RESPONSE_REGULATORY"/>
    <property type="match status" value="1"/>
</dbReference>
<evidence type="ECO:0000256" key="6">
    <source>
        <dbReference type="ARBA" id="ARBA00023163"/>
    </source>
</evidence>
<dbReference type="SUPFAM" id="SSF52172">
    <property type="entry name" value="CheY-like"/>
    <property type="match status" value="1"/>
</dbReference>
<evidence type="ECO:0000256" key="4">
    <source>
        <dbReference type="ARBA" id="ARBA00023015"/>
    </source>
</evidence>
<evidence type="ECO:0000256" key="8">
    <source>
        <dbReference type="PROSITE-ProRule" id="PRU00169"/>
    </source>
</evidence>
<feature type="domain" description="Response regulatory" evidence="10">
    <location>
        <begin position="4"/>
        <end position="117"/>
    </location>
</feature>
<keyword evidence="5 9" id="KW-0238">DNA-binding</keyword>
<sequence length="238" mass="27291">MSKLIYVADDEENIRSLIQIFLENEGYRVETFSDGHSILQATERFMPDLIILDIMMPGEDGLSVCSSIRKKSPVPIIIVSAKDTPLDRITGISLGSDDYITKPFLPLELTTRVKALFRRIELTEDQHRQVEQTTYQCGNVQLDTRSHKVLIEQNPISITPKEYEFLLYLFERKHVAVSKAELLTNVWNFQSALDDARVADDLIKRLRKKFREHQATAVLETVWGYGYRLTDTIQGGTV</sequence>
<evidence type="ECO:0000256" key="3">
    <source>
        <dbReference type="ARBA" id="ARBA00023012"/>
    </source>
</evidence>
<evidence type="ECO:0000256" key="2">
    <source>
        <dbReference type="ARBA" id="ARBA00022553"/>
    </source>
</evidence>
<evidence type="ECO:0000256" key="1">
    <source>
        <dbReference type="ARBA" id="ARBA00018672"/>
    </source>
</evidence>